<gene>
    <name evidence="2" type="ORF">BKG84_23360</name>
</gene>
<feature type="signal peptide" evidence="1">
    <location>
        <begin position="1"/>
        <end position="30"/>
    </location>
</feature>
<protein>
    <recommendedName>
        <fullName evidence="4">Lipoprotein LppU</fullName>
    </recommendedName>
</protein>
<sequence length="169" mass="17865">MGRSGTSGAISIALVAVGAALLSACSSISAATDGLAVGDCVNLSGSDQHAKMVREPCGSPKSNFKVFAKTETDADCPRDADSSYYAKRGFGRKSQALCLDIDWVVGSCMSVPDKWDGDPVRVDCNDGNAQNKKRVTQVLRDVSTADECITGLGYPYVDRNFTVCVEELP</sequence>
<reference evidence="2 3" key="1">
    <citation type="submission" date="2016-10" db="EMBL/GenBank/DDBJ databases">
        <title>Evaluation of Human, Veterinary and Environmental Mycobacterium chelonae Isolates by Core Genome Phylogenomic Analysis, Targeted Gene Comparison, and Anti-microbial Susceptibility Patterns: A Tale of Mistaken Identities.</title>
        <authorList>
            <person name="Fogelson S.B."/>
            <person name="Camus A.C."/>
            <person name="Lorenz W."/>
            <person name="Vasireddy R."/>
            <person name="Vasireddy S."/>
            <person name="Smith T."/>
            <person name="Brown-Elliott B.A."/>
            <person name="Wallace R.J.Jr."/>
            <person name="Hasan N.A."/>
            <person name="Reischl U."/>
            <person name="Sanchez S."/>
        </authorList>
    </citation>
    <scope>NUCLEOTIDE SEQUENCE [LARGE SCALE GENOMIC DNA]</scope>
    <source>
        <strain evidence="2 3">15518</strain>
    </source>
</reference>
<dbReference type="EMBL" id="MLIS01000003">
    <property type="protein sequence ID" value="OHU76453.1"/>
    <property type="molecule type" value="Genomic_DNA"/>
</dbReference>
<evidence type="ECO:0000256" key="1">
    <source>
        <dbReference type="SAM" id="SignalP"/>
    </source>
</evidence>
<feature type="chain" id="PRO_5010283805" description="Lipoprotein LppU" evidence="1">
    <location>
        <begin position="31"/>
        <end position="169"/>
    </location>
</feature>
<evidence type="ECO:0000313" key="2">
    <source>
        <dbReference type="EMBL" id="OHU76453.1"/>
    </source>
</evidence>
<dbReference type="RefSeq" id="WP_070952732.1">
    <property type="nucleotide sequence ID" value="NZ_CP050145.1"/>
</dbReference>
<accession>A0A1S1M1N2</accession>
<dbReference type="PROSITE" id="PS51257">
    <property type="entry name" value="PROKAR_LIPOPROTEIN"/>
    <property type="match status" value="1"/>
</dbReference>
<keyword evidence="3" id="KW-1185">Reference proteome</keyword>
<dbReference type="AlphaFoldDB" id="A0A1S1M1N2"/>
<evidence type="ECO:0000313" key="3">
    <source>
        <dbReference type="Proteomes" id="UP000179441"/>
    </source>
</evidence>
<proteinExistence type="predicted"/>
<organism evidence="2 3">
    <name type="scientific">Mycobacteroides chelonae</name>
    <name type="common">Mycobacterium chelonae</name>
    <dbReference type="NCBI Taxonomy" id="1774"/>
    <lineage>
        <taxon>Bacteria</taxon>
        <taxon>Bacillati</taxon>
        <taxon>Actinomycetota</taxon>
        <taxon>Actinomycetes</taxon>
        <taxon>Mycobacteriales</taxon>
        <taxon>Mycobacteriaceae</taxon>
        <taxon>Mycobacteroides</taxon>
    </lineage>
</organism>
<comment type="caution">
    <text evidence="2">The sequence shown here is derived from an EMBL/GenBank/DDBJ whole genome shotgun (WGS) entry which is preliminary data.</text>
</comment>
<evidence type="ECO:0008006" key="4">
    <source>
        <dbReference type="Google" id="ProtNLM"/>
    </source>
</evidence>
<name>A0A1S1M1N2_MYCCH</name>
<keyword evidence="1" id="KW-0732">Signal</keyword>
<dbReference type="Proteomes" id="UP000179441">
    <property type="component" value="Unassembled WGS sequence"/>
</dbReference>